<organism evidence="1 2">
    <name type="scientific">Halonotius roseus</name>
    <dbReference type="NCBI Taxonomy" id="2511997"/>
    <lineage>
        <taxon>Archaea</taxon>
        <taxon>Methanobacteriati</taxon>
        <taxon>Methanobacteriota</taxon>
        <taxon>Stenosarchaea group</taxon>
        <taxon>Halobacteria</taxon>
        <taxon>Halobacteriales</taxon>
        <taxon>Haloferacaceae</taxon>
        <taxon>Halonotius</taxon>
    </lineage>
</organism>
<proteinExistence type="predicted"/>
<dbReference type="OrthoDB" id="191810at2157"/>
<comment type="caution">
    <text evidence="1">The sequence shown here is derived from an EMBL/GenBank/DDBJ whole genome shotgun (WGS) entry which is preliminary data.</text>
</comment>
<dbReference type="AlphaFoldDB" id="A0A544QQJ4"/>
<protein>
    <submittedName>
        <fullName evidence="1">Uncharacterized protein</fullName>
    </submittedName>
</protein>
<dbReference type="Proteomes" id="UP000315385">
    <property type="component" value="Unassembled WGS sequence"/>
</dbReference>
<accession>A0A544QQJ4</accession>
<evidence type="ECO:0000313" key="2">
    <source>
        <dbReference type="Proteomes" id="UP000315385"/>
    </source>
</evidence>
<dbReference type="RefSeq" id="WP_142442316.1">
    <property type="nucleotide sequence ID" value="NZ_SESI01000001.1"/>
</dbReference>
<reference evidence="1 2" key="1">
    <citation type="submission" date="2019-02" db="EMBL/GenBank/DDBJ databases">
        <title>Halonotius sp. a new haloqrchaeon isolated from saline water.</title>
        <authorList>
            <person name="Duran-Viseras A."/>
            <person name="Sanchez-Porro C."/>
            <person name="Ventosa A."/>
        </authorList>
    </citation>
    <scope>NUCLEOTIDE SEQUENCE [LARGE SCALE GENOMIC DNA]</scope>
    <source>
        <strain evidence="1 2">F9-27</strain>
    </source>
</reference>
<keyword evidence="2" id="KW-1185">Reference proteome</keyword>
<sequence length="90" mass="10113">MTAEIQLTDWEAVTTELQRFGTTGEVDTRDDSIRVTFGSAYIEVTKQGSISTGMPLHEIEHDGDVSLIVDHENNSISIHTDELSYTFRRP</sequence>
<name>A0A544QQJ4_9EURY</name>
<dbReference type="EMBL" id="SESI01000001">
    <property type="protein sequence ID" value="TQQ81710.1"/>
    <property type="molecule type" value="Genomic_DNA"/>
</dbReference>
<evidence type="ECO:0000313" key="1">
    <source>
        <dbReference type="EMBL" id="TQQ81710.1"/>
    </source>
</evidence>
<gene>
    <name evidence="1" type="ORF">EWF95_01870</name>
</gene>